<dbReference type="PANTHER" id="PTHR14950">
    <property type="entry name" value="DICER-RELATED"/>
    <property type="match status" value="1"/>
</dbReference>
<accession>A0AAV1C604</accession>
<dbReference type="Proteomes" id="UP001161247">
    <property type="component" value="Chromosome 1"/>
</dbReference>
<dbReference type="PROSITE" id="PS00517">
    <property type="entry name" value="RNASE_3_1"/>
    <property type="match status" value="1"/>
</dbReference>
<evidence type="ECO:0000313" key="3">
    <source>
        <dbReference type="EMBL" id="CAI9090084.1"/>
    </source>
</evidence>
<evidence type="ECO:0000256" key="1">
    <source>
        <dbReference type="ARBA" id="ARBA00022801"/>
    </source>
</evidence>
<evidence type="ECO:0000259" key="2">
    <source>
        <dbReference type="PROSITE" id="PS50142"/>
    </source>
</evidence>
<dbReference type="GO" id="GO:0030422">
    <property type="term" value="P:siRNA processing"/>
    <property type="evidence" value="ECO:0007669"/>
    <property type="project" value="TreeGrafter"/>
</dbReference>
<dbReference type="Gene3D" id="1.10.1520.10">
    <property type="entry name" value="Ribonuclease III domain"/>
    <property type="match status" value="1"/>
</dbReference>
<dbReference type="InterPro" id="IPR000999">
    <property type="entry name" value="RNase_III_dom"/>
</dbReference>
<dbReference type="AlphaFoldDB" id="A0AAV1C604"/>
<dbReference type="SUPFAM" id="SSF69065">
    <property type="entry name" value="RNase III domain-like"/>
    <property type="match status" value="1"/>
</dbReference>
<proteinExistence type="predicted"/>
<dbReference type="GO" id="GO:0005737">
    <property type="term" value="C:cytoplasm"/>
    <property type="evidence" value="ECO:0007669"/>
    <property type="project" value="TreeGrafter"/>
</dbReference>
<keyword evidence="4" id="KW-1185">Reference proteome</keyword>
<name>A0AAV1C604_OLDCO</name>
<organism evidence="3 4">
    <name type="scientific">Oldenlandia corymbosa var. corymbosa</name>
    <dbReference type="NCBI Taxonomy" id="529605"/>
    <lineage>
        <taxon>Eukaryota</taxon>
        <taxon>Viridiplantae</taxon>
        <taxon>Streptophyta</taxon>
        <taxon>Embryophyta</taxon>
        <taxon>Tracheophyta</taxon>
        <taxon>Spermatophyta</taxon>
        <taxon>Magnoliopsida</taxon>
        <taxon>eudicotyledons</taxon>
        <taxon>Gunneridae</taxon>
        <taxon>Pentapetalae</taxon>
        <taxon>asterids</taxon>
        <taxon>lamiids</taxon>
        <taxon>Gentianales</taxon>
        <taxon>Rubiaceae</taxon>
        <taxon>Rubioideae</taxon>
        <taxon>Spermacoceae</taxon>
        <taxon>Hedyotis-Oldenlandia complex</taxon>
        <taxon>Oldenlandia</taxon>
    </lineage>
</organism>
<dbReference type="PANTHER" id="PTHR14950:SF53">
    <property type="entry name" value="RIBONUCLEASE 3-LIKE PROTEIN 3 ISOFORM X1"/>
    <property type="match status" value="1"/>
</dbReference>
<dbReference type="GO" id="GO:0005634">
    <property type="term" value="C:nucleus"/>
    <property type="evidence" value="ECO:0007669"/>
    <property type="project" value="TreeGrafter"/>
</dbReference>
<dbReference type="CDD" id="cd00593">
    <property type="entry name" value="RIBOc"/>
    <property type="match status" value="1"/>
</dbReference>
<dbReference type="GO" id="GO:0004525">
    <property type="term" value="F:ribonuclease III activity"/>
    <property type="evidence" value="ECO:0007669"/>
    <property type="project" value="InterPro"/>
</dbReference>
<gene>
    <name evidence="3" type="ORF">OLC1_LOCUS2324</name>
</gene>
<keyword evidence="1" id="KW-0378">Hydrolase</keyword>
<dbReference type="PROSITE" id="PS50142">
    <property type="entry name" value="RNASE_3_2"/>
    <property type="match status" value="1"/>
</dbReference>
<dbReference type="Pfam" id="PF00636">
    <property type="entry name" value="Ribonuclease_3"/>
    <property type="match status" value="1"/>
</dbReference>
<dbReference type="SMART" id="SM00535">
    <property type="entry name" value="RIBOc"/>
    <property type="match status" value="1"/>
</dbReference>
<dbReference type="EMBL" id="OX459118">
    <property type="protein sequence ID" value="CAI9090084.1"/>
    <property type="molecule type" value="Genomic_DNA"/>
</dbReference>
<dbReference type="SUPFAM" id="SSF54768">
    <property type="entry name" value="dsRNA-binding domain-like"/>
    <property type="match status" value="1"/>
</dbReference>
<reference evidence="3" key="1">
    <citation type="submission" date="2023-03" db="EMBL/GenBank/DDBJ databases">
        <authorList>
            <person name="Julca I."/>
        </authorList>
    </citation>
    <scope>NUCLEOTIDE SEQUENCE</scope>
</reference>
<dbReference type="GO" id="GO:0003723">
    <property type="term" value="F:RNA binding"/>
    <property type="evidence" value="ECO:0007669"/>
    <property type="project" value="TreeGrafter"/>
</dbReference>
<evidence type="ECO:0000313" key="4">
    <source>
        <dbReference type="Proteomes" id="UP001161247"/>
    </source>
</evidence>
<feature type="domain" description="RNase III" evidence="2">
    <location>
        <begin position="56"/>
        <end position="172"/>
    </location>
</feature>
<dbReference type="InterPro" id="IPR036389">
    <property type="entry name" value="RNase_III_sf"/>
</dbReference>
<sequence>MVASWFQTLISPLRLKISPQRLRKYGFVLNDFLNGTETREKAVKELSQEMVSWRDLDEVEKIIGYSFSNKSLLHQAFTHPSYNRGCTSYERLEYVGDSVLNLLITKKQFMLYPDLPPGCLTPLRAANVDTEKLARVAVKHGFHKYLRHERAVIARRVTSSLLEPFITPDMLQMNPVKKLFEICQKHRLDVRFVDHWAKEGTYEVFVEDHLRGRGQCHSKKEVALNRAANVAYNEVVKLLESKESC</sequence>
<protein>
    <submittedName>
        <fullName evidence="3">OLC1v1024775C1</fullName>
    </submittedName>
</protein>